<dbReference type="eggNOG" id="COG3391">
    <property type="taxonomic scope" value="Bacteria"/>
</dbReference>
<feature type="region of interest" description="Disordered" evidence="1">
    <location>
        <begin position="427"/>
        <end position="447"/>
    </location>
</feature>
<proteinExistence type="predicted"/>
<accession>C7R4H9</accession>
<keyword evidence="3" id="KW-1185">Reference proteome</keyword>
<feature type="region of interest" description="Disordered" evidence="1">
    <location>
        <begin position="48"/>
        <end position="73"/>
    </location>
</feature>
<evidence type="ECO:0000313" key="3">
    <source>
        <dbReference type="Proteomes" id="UP000000628"/>
    </source>
</evidence>
<dbReference type="InterPro" id="IPR011044">
    <property type="entry name" value="Quino_amine_DH_bsu"/>
</dbReference>
<dbReference type="STRING" id="471856.Jden_1380"/>
<dbReference type="EMBL" id="CP001706">
    <property type="protein sequence ID" value="ACV09036.1"/>
    <property type="molecule type" value="Genomic_DNA"/>
</dbReference>
<dbReference type="KEGG" id="jde:Jden_1380"/>
<dbReference type="SMR" id="C7R4H9"/>
<reference evidence="2 3" key="1">
    <citation type="journal article" date="2009" name="Stand. Genomic Sci.">
        <title>Complete genome sequence of Jonesia denitrificans type strain (Prevot 55134).</title>
        <authorList>
            <person name="Pukall R."/>
            <person name="Gehrich-Schroter G."/>
            <person name="Lapidus A."/>
            <person name="Nolan M."/>
            <person name="Glavina Del Rio T."/>
            <person name="Lucas S."/>
            <person name="Chen F."/>
            <person name="Tice H."/>
            <person name="Pitluck S."/>
            <person name="Cheng J.F."/>
            <person name="Copeland A."/>
            <person name="Saunders E."/>
            <person name="Brettin T."/>
            <person name="Detter J.C."/>
            <person name="Bruce D."/>
            <person name="Goodwin L."/>
            <person name="Pati A."/>
            <person name="Ivanova N."/>
            <person name="Mavromatis K."/>
            <person name="Ovchinnikova G."/>
            <person name="Chen A."/>
            <person name="Palaniappan K."/>
            <person name="Land M."/>
            <person name="Hauser L."/>
            <person name="Chang Y.J."/>
            <person name="Jeffries C.D."/>
            <person name="Chain P."/>
            <person name="Goker M."/>
            <person name="Bristow J."/>
            <person name="Eisen J.A."/>
            <person name="Markowitz V."/>
            <person name="Hugenholtz P."/>
            <person name="Kyrpides N.C."/>
            <person name="Klenk H.P."/>
            <person name="Han C."/>
        </authorList>
    </citation>
    <scope>NUCLEOTIDE SEQUENCE [LARGE SCALE GENOMIC DNA]</scope>
    <source>
        <strain evidence="3">ATCC 14870 / DSM 20603 / BCRC 15368 / CIP 55.134 / JCM 11481 / NBRC 15587 / NCTC 10816 / Prevot 55134</strain>
    </source>
</reference>
<protein>
    <recommendedName>
        <fullName evidence="4">Secreted protein</fullName>
    </recommendedName>
</protein>
<feature type="compositionally biased region" description="Low complexity" evidence="1">
    <location>
        <begin position="58"/>
        <end position="72"/>
    </location>
</feature>
<dbReference type="AlphaFoldDB" id="C7R4H9"/>
<feature type="compositionally biased region" description="Basic and acidic residues" evidence="1">
    <location>
        <begin position="438"/>
        <end position="447"/>
    </location>
</feature>
<name>C7R4H9_JONDD</name>
<gene>
    <name evidence="2" type="ordered locus">Jden_1380</name>
</gene>
<dbReference type="HOGENOM" id="CLU_043135_0_0_11"/>
<sequence length="447" mass="47705">MNSEKGGTLFPRNENENQNQGLTVRTPHTTSALALTIALATLASGCTQSNADERAEEPSPTTTTQAPQEQPARTARIAVTHDEGVTYLDATTLDVIGSTPATGFVRLNPAGDNRHLFLTTQGGFELLDTGTYGQAHGDHAHYYTQNPDTTGVVRSAEKPGHVVVHDGYTALFDDGTGRVDVYETSAITEDPIRTWQAPHAHHGVAIARADGSLIVTVGTEEERTGVAIIDEADNTIAETDQCPGVHGEAAAANGRIVVGCQDGIVIIDGDTITKVDAPDTYGRIGNQAGTHTSPIVLGDYKTDPDAELERPTRISLTNTDTAELTLVDLPSSYSFRSLERDDDGNALVLGTDGNLHIIDPVTATITASVPVTQPWEEPTEWQQPRPTVRYLDGMAYVTDPATKRIVAVDTVDATIWKETTLDITPNEISGVTGAAPTTHDHEGHDHN</sequence>
<evidence type="ECO:0000256" key="1">
    <source>
        <dbReference type="SAM" id="MobiDB-lite"/>
    </source>
</evidence>
<evidence type="ECO:0008006" key="4">
    <source>
        <dbReference type="Google" id="ProtNLM"/>
    </source>
</evidence>
<feature type="region of interest" description="Disordered" evidence="1">
    <location>
        <begin position="1"/>
        <end position="23"/>
    </location>
</feature>
<evidence type="ECO:0000313" key="2">
    <source>
        <dbReference type="EMBL" id="ACV09036.1"/>
    </source>
</evidence>
<dbReference type="SUPFAM" id="SSF50969">
    <property type="entry name" value="YVTN repeat-like/Quinoprotein amine dehydrogenase"/>
    <property type="match status" value="1"/>
</dbReference>
<organism evidence="2 3">
    <name type="scientific">Jonesia denitrificans (strain ATCC 14870 / DSM 20603 / BCRC 15368 / CIP 55.134 / JCM 11481 / NBRC 15587 / NCTC 10816 / Prevot 55134)</name>
    <name type="common">Listeria denitrificans</name>
    <dbReference type="NCBI Taxonomy" id="471856"/>
    <lineage>
        <taxon>Bacteria</taxon>
        <taxon>Bacillati</taxon>
        <taxon>Actinomycetota</taxon>
        <taxon>Actinomycetes</taxon>
        <taxon>Micrococcales</taxon>
        <taxon>Jonesiaceae</taxon>
        <taxon>Jonesia</taxon>
    </lineage>
</organism>
<dbReference type="Proteomes" id="UP000000628">
    <property type="component" value="Chromosome"/>
</dbReference>